<dbReference type="AlphaFoldDB" id="A0A839ETV7"/>
<organism evidence="8 9">
    <name type="scientific">Dokdonella fugitiva</name>
    <dbReference type="NCBI Taxonomy" id="328517"/>
    <lineage>
        <taxon>Bacteria</taxon>
        <taxon>Pseudomonadati</taxon>
        <taxon>Pseudomonadota</taxon>
        <taxon>Gammaproteobacteria</taxon>
        <taxon>Lysobacterales</taxon>
        <taxon>Rhodanobacteraceae</taxon>
        <taxon>Dokdonella</taxon>
    </lineage>
</organism>
<dbReference type="RefSeq" id="WP_182528974.1">
    <property type="nucleotide sequence ID" value="NZ_JACGXL010000001.1"/>
</dbReference>
<dbReference type="SMART" id="SM00244">
    <property type="entry name" value="PHB"/>
    <property type="match status" value="1"/>
</dbReference>
<dbReference type="Proteomes" id="UP000550401">
    <property type="component" value="Unassembled WGS sequence"/>
</dbReference>
<dbReference type="InterPro" id="IPR001107">
    <property type="entry name" value="Band_7"/>
</dbReference>
<dbReference type="InterPro" id="IPR010200">
    <property type="entry name" value="HflC"/>
</dbReference>
<dbReference type="InterPro" id="IPR036013">
    <property type="entry name" value="Band_7/SPFH_dom_sf"/>
</dbReference>
<keyword evidence="3" id="KW-0812">Transmembrane</keyword>
<dbReference type="PANTHER" id="PTHR42911:SF1">
    <property type="entry name" value="MODULATOR OF FTSH PROTEASE HFLC"/>
    <property type="match status" value="1"/>
</dbReference>
<keyword evidence="9" id="KW-1185">Reference proteome</keyword>
<reference evidence="8 9" key="1">
    <citation type="submission" date="2020-07" db="EMBL/GenBank/DDBJ databases">
        <title>Genomic Encyclopedia of Type Strains, Phase IV (KMG-V): Genome sequencing to study the core and pangenomes of soil and plant-associated prokaryotes.</title>
        <authorList>
            <person name="Whitman W."/>
        </authorList>
    </citation>
    <scope>NUCLEOTIDE SEQUENCE [LARGE SCALE GENOMIC DNA]</scope>
    <source>
        <strain evidence="8 9">RH2WT43</strain>
    </source>
</reference>
<evidence type="ECO:0000256" key="6">
    <source>
        <dbReference type="PIRNR" id="PIRNR005651"/>
    </source>
</evidence>
<proteinExistence type="inferred from homology"/>
<dbReference type="GO" id="GO:0006508">
    <property type="term" value="P:proteolysis"/>
    <property type="evidence" value="ECO:0007669"/>
    <property type="project" value="UniProtKB-KW"/>
</dbReference>
<evidence type="ECO:0000256" key="1">
    <source>
        <dbReference type="ARBA" id="ARBA00004167"/>
    </source>
</evidence>
<protein>
    <recommendedName>
        <fullName evidence="6">Protein HflC</fullName>
    </recommendedName>
</protein>
<comment type="similarity">
    <text evidence="2 6">Belongs to the band 7/mec-2 family. HflC subfamily.</text>
</comment>
<dbReference type="NCBIfam" id="TIGR01932">
    <property type="entry name" value="hflC"/>
    <property type="match status" value="1"/>
</dbReference>
<dbReference type="PANTHER" id="PTHR42911">
    <property type="entry name" value="MODULATOR OF FTSH PROTEASE HFLC"/>
    <property type="match status" value="1"/>
</dbReference>
<dbReference type="Gene3D" id="3.30.479.30">
    <property type="entry name" value="Band 7 domain"/>
    <property type="match status" value="1"/>
</dbReference>
<evidence type="ECO:0000256" key="5">
    <source>
        <dbReference type="ARBA" id="ARBA00023136"/>
    </source>
</evidence>
<evidence type="ECO:0000256" key="2">
    <source>
        <dbReference type="ARBA" id="ARBA00007862"/>
    </source>
</evidence>
<dbReference type="EMBL" id="JACGXL010000001">
    <property type="protein sequence ID" value="MBA8885846.1"/>
    <property type="molecule type" value="Genomic_DNA"/>
</dbReference>
<dbReference type="Pfam" id="PF01145">
    <property type="entry name" value="Band_7"/>
    <property type="match status" value="1"/>
</dbReference>
<sequence>MRPGIIVAVLLALLVALKSVFVVSEGQTALLLQFGRIVRTDYKPGLHFRIPLVQQVQRFDARVLTLDSAPERSMTSEKKDVDIDFFVKWRISDASKFFVSVAGDESKARNLVVPIVMDGLRSAVSTRTLRELVSGGRADVTQHLLADANAKTAGFGIEIIDLRIKRIDLPEDGSVIGSVYDRMKAERKKVASQLRAEGEEQARTIRADADRQAQVIKAEAYRDAEKVRGEGDAAASQVYAAAYGKDADFYSFYRSLEAYREAFSTSNGTLVLDSKSEFLHYLQDSK</sequence>
<dbReference type="PIRSF" id="PIRSF005651">
    <property type="entry name" value="HflC"/>
    <property type="match status" value="1"/>
</dbReference>
<keyword evidence="8" id="KW-0645">Protease</keyword>
<name>A0A839ETV7_9GAMM</name>
<evidence type="ECO:0000256" key="4">
    <source>
        <dbReference type="ARBA" id="ARBA00022989"/>
    </source>
</evidence>
<evidence type="ECO:0000313" key="9">
    <source>
        <dbReference type="Proteomes" id="UP000550401"/>
    </source>
</evidence>
<comment type="subcellular location">
    <subcellularLocation>
        <location evidence="1">Membrane</location>
        <topology evidence="1">Single-pass membrane protein</topology>
    </subcellularLocation>
</comment>
<keyword evidence="8" id="KW-0378">Hydrolase</keyword>
<evidence type="ECO:0000313" key="8">
    <source>
        <dbReference type="EMBL" id="MBA8885846.1"/>
    </source>
</evidence>
<keyword evidence="5" id="KW-0472">Membrane</keyword>
<dbReference type="SUPFAM" id="SSF117892">
    <property type="entry name" value="Band 7/SPFH domain"/>
    <property type="match status" value="1"/>
</dbReference>
<comment type="function">
    <text evidence="6">HflC and HflK could regulate a protease.</text>
</comment>
<accession>A0A839ETV7</accession>
<keyword evidence="4" id="KW-1133">Transmembrane helix</keyword>
<gene>
    <name evidence="8" type="ORF">FHW12_000037</name>
</gene>
<dbReference type="GO" id="GO:0016020">
    <property type="term" value="C:membrane"/>
    <property type="evidence" value="ECO:0007669"/>
    <property type="project" value="UniProtKB-SubCell"/>
</dbReference>
<dbReference type="CDD" id="cd03405">
    <property type="entry name" value="SPFH_HflC"/>
    <property type="match status" value="1"/>
</dbReference>
<comment type="caution">
    <text evidence="8">The sequence shown here is derived from an EMBL/GenBank/DDBJ whole genome shotgun (WGS) entry which is preliminary data.</text>
</comment>
<dbReference type="GO" id="GO:0008233">
    <property type="term" value="F:peptidase activity"/>
    <property type="evidence" value="ECO:0007669"/>
    <property type="project" value="UniProtKB-KW"/>
</dbReference>
<feature type="domain" description="Band 7" evidence="7">
    <location>
        <begin position="18"/>
        <end position="183"/>
    </location>
</feature>
<evidence type="ECO:0000259" key="7">
    <source>
        <dbReference type="SMART" id="SM00244"/>
    </source>
</evidence>
<evidence type="ECO:0000256" key="3">
    <source>
        <dbReference type="ARBA" id="ARBA00022692"/>
    </source>
</evidence>